<dbReference type="SMART" id="SM00220">
    <property type="entry name" value="S_TKc"/>
    <property type="match status" value="1"/>
</dbReference>
<dbReference type="GO" id="GO:0071224">
    <property type="term" value="P:cellular response to peptidoglycan"/>
    <property type="evidence" value="ECO:0007669"/>
    <property type="project" value="UniProtKB-ARBA"/>
</dbReference>
<name>A0A433RTA7_9BACL</name>
<dbReference type="Gene3D" id="2.60.40.2560">
    <property type="match status" value="1"/>
</dbReference>
<comment type="catalytic activity">
    <reaction evidence="9">
        <text>L-threonyl-[protein] + ATP = O-phospho-L-threonyl-[protein] + ADP + H(+)</text>
        <dbReference type="Rhea" id="RHEA:46608"/>
        <dbReference type="Rhea" id="RHEA-COMP:11060"/>
        <dbReference type="Rhea" id="RHEA-COMP:11605"/>
        <dbReference type="ChEBI" id="CHEBI:15378"/>
        <dbReference type="ChEBI" id="CHEBI:30013"/>
        <dbReference type="ChEBI" id="CHEBI:30616"/>
        <dbReference type="ChEBI" id="CHEBI:61977"/>
        <dbReference type="ChEBI" id="CHEBI:456216"/>
        <dbReference type="EC" id="2.7.11.1"/>
    </reaction>
</comment>
<dbReference type="OrthoDB" id="9788659at2"/>
<dbReference type="SUPFAM" id="SSF56112">
    <property type="entry name" value="Protein kinase-like (PK-like)"/>
    <property type="match status" value="1"/>
</dbReference>
<evidence type="ECO:0000313" key="18">
    <source>
        <dbReference type="EMBL" id="RUS55390.1"/>
    </source>
</evidence>
<evidence type="ECO:0000256" key="4">
    <source>
        <dbReference type="ARBA" id="ARBA00022679"/>
    </source>
</evidence>
<dbReference type="SMART" id="SM00740">
    <property type="entry name" value="PASTA"/>
    <property type="match status" value="3"/>
</dbReference>
<keyword evidence="7 13" id="KW-0067">ATP-binding</keyword>
<protein>
    <recommendedName>
        <fullName evidence="12">Serine/threonine-protein kinase PrkC</fullName>
        <ecNumber evidence="1">2.7.11.1</ecNumber>
    </recommendedName>
</protein>
<feature type="transmembrane region" description="Helical" evidence="15">
    <location>
        <begin position="335"/>
        <end position="356"/>
    </location>
</feature>
<keyword evidence="15" id="KW-0812">Transmembrane</keyword>
<evidence type="ECO:0000256" key="7">
    <source>
        <dbReference type="ARBA" id="ARBA00022840"/>
    </source>
</evidence>
<reference evidence="18 19" key="1">
    <citation type="submission" date="2014-11" db="EMBL/GenBank/DDBJ databases">
        <title>Genome sequence and analysis of novel Kurthia sp.</title>
        <authorList>
            <person name="Lawson J.N."/>
            <person name="Gonzalez J.E."/>
            <person name="Rinauldi L."/>
            <person name="Xuan Z."/>
            <person name="Firman A."/>
            <person name="Shaddox L."/>
            <person name="Trudeau A."/>
            <person name="Shah S."/>
            <person name="Reiman D."/>
        </authorList>
    </citation>
    <scope>NUCLEOTIDE SEQUENCE [LARGE SCALE GENOMIC DNA]</scope>
    <source>
        <strain evidence="18 19">3B1D</strain>
    </source>
</reference>
<dbReference type="InterPro" id="IPR017441">
    <property type="entry name" value="Protein_kinase_ATP_BS"/>
</dbReference>
<accession>A0A433RTA7</accession>
<dbReference type="CDD" id="cd14014">
    <property type="entry name" value="STKc_PknB_like"/>
    <property type="match status" value="1"/>
</dbReference>
<keyword evidence="19" id="KW-1185">Reference proteome</keyword>
<evidence type="ECO:0000256" key="6">
    <source>
        <dbReference type="ARBA" id="ARBA00022777"/>
    </source>
</evidence>
<dbReference type="PANTHER" id="PTHR43289">
    <property type="entry name" value="MITOGEN-ACTIVATED PROTEIN KINASE KINASE KINASE 20-RELATED"/>
    <property type="match status" value="1"/>
</dbReference>
<evidence type="ECO:0000256" key="12">
    <source>
        <dbReference type="ARBA" id="ARBA00070041"/>
    </source>
</evidence>
<feature type="domain" description="PASTA" evidence="17">
    <location>
        <begin position="429"/>
        <end position="495"/>
    </location>
</feature>
<dbReference type="GO" id="GO:0004674">
    <property type="term" value="F:protein serine/threonine kinase activity"/>
    <property type="evidence" value="ECO:0007669"/>
    <property type="project" value="UniProtKB-KW"/>
</dbReference>
<dbReference type="InterPro" id="IPR008271">
    <property type="entry name" value="Ser/Thr_kinase_AS"/>
</dbReference>
<evidence type="ECO:0000256" key="1">
    <source>
        <dbReference type="ARBA" id="ARBA00012513"/>
    </source>
</evidence>
<dbReference type="PROSITE" id="PS00108">
    <property type="entry name" value="PROTEIN_KINASE_ST"/>
    <property type="match status" value="1"/>
</dbReference>
<dbReference type="GO" id="GO:0005524">
    <property type="term" value="F:ATP binding"/>
    <property type="evidence" value="ECO:0007669"/>
    <property type="project" value="UniProtKB-UniRule"/>
</dbReference>
<dbReference type="InterPro" id="IPR000719">
    <property type="entry name" value="Prot_kinase_dom"/>
</dbReference>
<keyword evidence="3" id="KW-0309">Germination</keyword>
<dbReference type="NCBIfam" id="NF033483">
    <property type="entry name" value="PknB_PASTA_kin"/>
    <property type="match status" value="1"/>
</dbReference>
<dbReference type="AlphaFoldDB" id="A0A433RTA7"/>
<dbReference type="InterPro" id="IPR005543">
    <property type="entry name" value="PASTA_dom"/>
</dbReference>
<evidence type="ECO:0000313" key="19">
    <source>
        <dbReference type="Proteomes" id="UP000288623"/>
    </source>
</evidence>
<feature type="region of interest" description="Disordered" evidence="14">
    <location>
        <begin position="582"/>
        <end position="603"/>
    </location>
</feature>
<keyword evidence="15" id="KW-0472">Membrane</keyword>
<dbReference type="CDD" id="cd06577">
    <property type="entry name" value="PASTA_pknB"/>
    <property type="match status" value="3"/>
</dbReference>
<dbReference type="PANTHER" id="PTHR43289:SF34">
    <property type="entry name" value="SERINE_THREONINE-PROTEIN KINASE YBDM-RELATED"/>
    <property type="match status" value="1"/>
</dbReference>
<dbReference type="EC" id="2.7.11.1" evidence="1"/>
<feature type="domain" description="PASTA" evidence="17">
    <location>
        <begin position="361"/>
        <end position="428"/>
    </location>
</feature>
<evidence type="ECO:0000256" key="3">
    <source>
        <dbReference type="ARBA" id="ARBA00022544"/>
    </source>
</evidence>
<evidence type="ECO:0000256" key="14">
    <source>
        <dbReference type="SAM" id="MobiDB-lite"/>
    </source>
</evidence>
<evidence type="ECO:0000256" key="5">
    <source>
        <dbReference type="ARBA" id="ARBA00022741"/>
    </source>
</evidence>
<dbReference type="PROSITE" id="PS00107">
    <property type="entry name" value="PROTEIN_KINASE_ATP"/>
    <property type="match status" value="1"/>
</dbReference>
<dbReference type="Gene3D" id="3.30.200.20">
    <property type="entry name" value="Phosphorylase Kinase, domain 1"/>
    <property type="match status" value="1"/>
</dbReference>
<evidence type="ECO:0000256" key="2">
    <source>
        <dbReference type="ARBA" id="ARBA00022527"/>
    </source>
</evidence>
<dbReference type="RefSeq" id="WP_126990781.1">
    <property type="nucleotide sequence ID" value="NZ_JTFC01000031.1"/>
</dbReference>
<dbReference type="PROSITE" id="PS50011">
    <property type="entry name" value="PROTEIN_KINASE_DOM"/>
    <property type="match status" value="1"/>
</dbReference>
<feature type="binding site" evidence="13">
    <location>
        <position position="40"/>
    </location>
    <ligand>
        <name>ATP</name>
        <dbReference type="ChEBI" id="CHEBI:30616"/>
    </ligand>
</feature>
<keyword evidence="6 18" id="KW-0418">Kinase</keyword>
<dbReference type="FunFam" id="3.30.200.20:FF:000035">
    <property type="entry name" value="Serine/threonine protein kinase Stk1"/>
    <property type="match status" value="1"/>
</dbReference>
<gene>
    <name evidence="18" type="ORF">QI30_10655</name>
</gene>
<evidence type="ECO:0000259" key="17">
    <source>
        <dbReference type="PROSITE" id="PS51178"/>
    </source>
</evidence>
<feature type="compositionally biased region" description="Acidic residues" evidence="14">
    <location>
        <begin position="582"/>
        <end position="601"/>
    </location>
</feature>
<dbReference type="EMBL" id="JTFC01000031">
    <property type="protein sequence ID" value="RUS55390.1"/>
    <property type="molecule type" value="Genomic_DNA"/>
</dbReference>
<organism evidence="18 19">
    <name type="scientific">Candidatus Kurthia intestinigallinarum</name>
    <dbReference type="NCBI Taxonomy" id="1562256"/>
    <lineage>
        <taxon>Bacteria</taxon>
        <taxon>Bacillati</taxon>
        <taxon>Bacillota</taxon>
        <taxon>Bacilli</taxon>
        <taxon>Bacillales</taxon>
        <taxon>Caryophanaceae</taxon>
        <taxon>Kurthia</taxon>
    </lineage>
</organism>
<dbReference type="Proteomes" id="UP000288623">
    <property type="component" value="Unassembled WGS sequence"/>
</dbReference>
<dbReference type="Pfam" id="PF00069">
    <property type="entry name" value="Pkinase"/>
    <property type="match status" value="1"/>
</dbReference>
<keyword evidence="15" id="KW-1133">Transmembrane helix</keyword>
<dbReference type="Gene3D" id="3.30.10.20">
    <property type="match status" value="3"/>
</dbReference>
<keyword evidence="4" id="KW-0808">Transferase</keyword>
<evidence type="ECO:0000256" key="9">
    <source>
        <dbReference type="ARBA" id="ARBA00047899"/>
    </source>
</evidence>
<dbReference type="PROSITE" id="PS51178">
    <property type="entry name" value="PASTA"/>
    <property type="match status" value="3"/>
</dbReference>
<proteinExistence type="predicted"/>
<keyword evidence="2 18" id="KW-0723">Serine/threonine-protein kinase</keyword>
<feature type="domain" description="Protein kinase" evidence="16">
    <location>
        <begin position="11"/>
        <end position="271"/>
    </location>
</feature>
<keyword evidence="8" id="KW-0735">Signal-anchor</keyword>
<dbReference type="InterPro" id="IPR011009">
    <property type="entry name" value="Kinase-like_dom_sf"/>
</dbReference>
<dbReference type="Pfam" id="PF03793">
    <property type="entry name" value="PASTA"/>
    <property type="match status" value="3"/>
</dbReference>
<evidence type="ECO:0000256" key="15">
    <source>
        <dbReference type="SAM" id="Phobius"/>
    </source>
</evidence>
<dbReference type="FunFam" id="1.10.510.10:FF:000021">
    <property type="entry name" value="Serine/threonine protein kinase"/>
    <property type="match status" value="1"/>
</dbReference>
<comment type="caution">
    <text evidence="18">The sequence shown here is derived from an EMBL/GenBank/DDBJ whole genome shotgun (WGS) entry which is preliminary data.</text>
</comment>
<comment type="subcellular location">
    <subcellularLocation>
        <location evidence="11">Spore membrane</location>
        <topology evidence="11">Single-pass type II membrane protein</topology>
    </subcellularLocation>
</comment>
<dbReference type="Gene3D" id="1.10.510.10">
    <property type="entry name" value="Transferase(Phosphotransferase) domain 1"/>
    <property type="match status" value="1"/>
</dbReference>
<evidence type="ECO:0000256" key="13">
    <source>
        <dbReference type="PROSITE-ProRule" id="PRU10141"/>
    </source>
</evidence>
<sequence length="666" mass="74142">MLIGKSIGGRYKILELIGGGGMSNVYLAHDVILDRDVAIKVLRYNFTDEDELHRRFQREASSATSLTHPNIVSIYDVGEEADMHYLVMEHVKGQTLKQYIQQHAPVSPKRAVTIMLQLTSAIAHAHQNQIIHRDIKPQNILMDEHGTVKITDFGIAMALSATSFTKTNSVLGTVHYLSPEQARGGIATVKSDMYALGIVLYELLTGQLPFSGESAVSIALKHLQAETPSVRKIVPSIPQSLENVVLKATAKDPKYRYLSVEAMREDLETVLDDTRSNEPKFVVPEDMDKTKALPVIRDFTPSPEDDEATRVMEVEQKPTPKPVEETPKKKKRNKWLITLGILGMLMILFLAALILFPSLFKAQQVEVPDVTDISLEKALTEIQNAGLTIGERKNQSSDDIVDGNIITTTPSAGKKVDKNTEIDLVISNGKRQVTLNDYVARDVGQVQQLLEQQGFEVKVKRKYSSKEVDEILSQKPAAGKSVVPEETTVTLTVSKGIETFELTNLLGYSKSQLQDYAAQTGVNIRITGEEYSETFEKEQVLSQSPAAGTQLSAGSDVTVVLSKGPAEKTSKTLIRTIEIPYDEATTEEPATEEESDTEQEEPIPQKIDIYIQDKDHSIEDVYQTFSITETTTKRLKLVIEEDEEGIYRITRDGETIYDETILYDDL</sequence>
<keyword evidence="5 13" id="KW-0547">Nucleotide-binding</keyword>
<evidence type="ECO:0000259" key="16">
    <source>
        <dbReference type="PROSITE" id="PS50011"/>
    </source>
</evidence>
<evidence type="ECO:0000256" key="10">
    <source>
        <dbReference type="ARBA" id="ARBA00048679"/>
    </source>
</evidence>
<comment type="catalytic activity">
    <reaction evidence="10">
        <text>L-seryl-[protein] + ATP = O-phospho-L-seryl-[protein] + ADP + H(+)</text>
        <dbReference type="Rhea" id="RHEA:17989"/>
        <dbReference type="Rhea" id="RHEA-COMP:9863"/>
        <dbReference type="Rhea" id="RHEA-COMP:11604"/>
        <dbReference type="ChEBI" id="CHEBI:15378"/>
        <dbReference type="ChEBI" id="CHEBI:29999"/>
        <dbReference type="ChEBI" id="CHEBI:30616"/>
        <dbReference type="ChEBI" id="CHEBI:83421"/>
        <dbReference type="ChEBI" id="CHEBI:456216"/>
        <dbReference type="EC" id="2.7.11.1"/>
    </reaction>
</comment>
<feature type="domain" description="PASTA" evidence="17">
    <location>
        <begin position="496"/>
        <end position="563"/>
    </location>
</feature>
<evidence type="ECO:0000256" key="8">
    <source>
        <dbReference type="ARBA" id="ARBA00022968"/>
    </source>
</evidence>
<evidence type="ECO:0000256" key="11">
    <source>
        <dbReference type="ARBA" id="ARBA00060432"/>
    </source>
</evidence>
<dbReference type="GO" id="GO:0009847">
    <property type="term" value="P:spore germination"/>
    <property type="evidence" value="ECO:0007669"/>
    <property type="project" value="UniProtKB-ARBA"/>
</dbReference>
<dbReference type="GO" id="GO:0007165">
    <property type="term" value="P:signal transduction"/>
    <property type="evidence" value="ECO:0007669"/>
    <property type="project" value="UniProtKB-ARBA"/>
</dbReference>